<name>A0A6G0WBQ8_9STRA</name>
<dbReference type="VEuPathDB" id="FungiDB:AeMF1_020460"/>
<dbReference type="Proteomes" id="UP000481153">
    <property type="component" value="Unassembled WGS sequence"/>
</dbReference>
<evidence type="ECO:0000313" key="4">
    <source>
        <dbReference type="Proteomes" id="UP000481153"/>
    </source>
</evidence>
<keyword evidence="1" id="KW-0175">Coiled coil</keyword>
<keyword evidence="4" id="KW-1185">Reference proteome</keyword>
<proteinExistence type="predicted"/>
<comment type="caution">
    <text evidence="3">The sequence shown here is derived from an EMBL/GenBank/DDBJ whole genome shotgun (WGS) entry which is preliminary data.</text>
</comment>
<feature type="coiled-coil region" evidence="1">
    <location>
        <begin position="211"/>
        <end position="241"/>
    </location>
</feature>
<accession>A0A6G0WBQ8</accession>
<protein>
    <submittedName>
        <fullName evidence="3">Uncharacterized protein</fullName>
    </submittedName>
</protein>
<dbReference type="EMBL" id="VJMJ01000297">
    <property type="protein sequence ID" value="KAF0723691.1"/>
    <property type="molecule type" value="Genomic_DNA"/>
</dbReference>
<feature type="compositionally biased region" description="Basic residues" evidence="2">
    <location>
        <begin position="118"/>
        <end position="129"/>
    </location>
</feature>
<dbReference type="AlphaFoldDB" id="A0A6G0WBQ8"/>
<feature type="region of interest" description="Disordered" evidence="2">
    <location>
        <begin position="96"/>
        <end position="129"/>
    </location>
</feature>
<gene>
    <name evidence="3" type="ORF">Ae201684_017466</name>
</gene>
<sequence>MAEWPLIKHDQRRFGVIRPFVPVSPCRDETTFEYVAIWANRLLARMTLDSTSFPHIYAKFQEHVVNFARERRGLKVRLAAETVGAIAVAYQKLKEPPPNFSSRGDTRGRTGPSAARQSARRQRAPRSRSRCAMEDDLCLLRDEVAELRRRYDHSEQEFEGRLQGLQEELHVERSKRRDLQTCYLEMKKLCEESAATADSLKSCASAMDHQRDVFYKKCSELERLVERLSEERDRVNAHLQAPHSKIQLDYSPFEELKE</sequence>
<reference evidence="3 4" key="1">
    <citation type="submission" date="2019-07" db="EMBL/GenBank/DDBJ databases">
        <title>Genomics analysis of Aphanomyces spp. identifies a new class of oomycete effector associated with host adaptation.</title>
        <authorList>
            <person name="Gaulin E."/>
        </authorList>
    </citation>
    <scope>NUCLEOTIDE SEQUENCE [LARGE SCALE GENOMIC DNA]</scope>
    <source>
        <strain evidence="3 4">ATCC 201684</strain>
    </source>
</reference>
<organism evidence="3 4">
    <name type="scientific">Aphanomyces euteiches</name>
    <dbReference type="NCBI Taxonomy" id="100861"/>
    <lineage>
        <taxon>Eukaryota</taxon>
        <taxon>Sar</taxon>
        <taxon>Stramenopiles</taxon>
        <taxon>Oomycota</taxon>
        <taxon>Saprolegniomycetes</taxon>
        <taxon>Saprolegniales</taxon>
        <taxon>Verrucalvaceae</taxon>
        <taxon>Aphanomyces</taxon>
    </lineage>
</organism>
<evidence type="ECO:0000256" key="1">
    <source>
        <dbReference type="SAM" id="Coils"/>
    </source>
</evidence>
<evidence type="ECO:0000256" key="2">
    <source>
        <dbReference type="SAM" id="MobiDB-lite"/>
    </source>
</evidence>
<evidence type="ECO:0000313" key="3">
    <source>
        <dbReference type="EMBL" id="KAF0723691.1"/>
    </source>
</evidence>